<keyword evidence="3" id="KW-1185">Reference proteome</keyword>
<feature type="region of interest" description="Disordered" evidence="1">
    <location>
        <begin position="1"/>
        <end position="25"/>
    </location>
</feature>
<sequence length="303" mass="33265">MQPWFQDLRSPAARSGAPAGWTQDPGATTMRWRRWGLSAMAIDFGSTFATYNYYQKNSAMALKTKAAEPIVKNDIAYFRANITKVKTVDEFVGNYRLFNFAMNAFGLSEMANAKAYMKKVLNSDLSDSSSFVNKLADDKFKVFARAFSNLNPTNALTTVPATADDVVGYYLNQSIETELGQTDQGVQLALYFKRNAATIKSAYSILGDPALYKVVKTVFNLPDNMGKVDIAQQKRIVDAKLNVNDLQDPTKVNKLLQRFAAIWDATNNTAANNPILTLFNTSSSRSSVSSGAASSIIGLKYGG</sequence>
<proteinExistence type="predicted"/>
<dbReference type="Pfam" id="PF06748">
    <property type="entry name" value="DUF1217"/>
    <property type="match status" value="1"/>
</dbReference>
<reference evidence="2 3" key="1">
    <citation type="journal article" date="2007" name="Appl. Environ. Microbiol.">
        <title>Rhizobial factors required for stem nodule maturation and maintenance in Sesbania rostrata-Azorhizobium caulinodans ORS571 symbiosis.</title>
        <authorList>
            <person name="Suzuki S."/>
            <person name="Aono T."/>
            <person name="Lee KB."/>
            <person name="Suzuki T."/>
            <person name="Liu CT."/>
            <person name="Miwa H."/>
            <person name="Wakao S."/>
            <person name="Iki T."/>
            <person name="Oyaizu H."/>
        </authorList>
    </citation>
    <scope>NUCLEOTIDE SEQUENCE [LARGE SCALE GENOMIC DNA]</scope>
    <source>
        <strain evidence="3">ATCC 43989 / DSM 5975 / JCM 20966 / LMG 6465 / NBRC 14845 / NCIMB 13405 / ORS 571</strain>
    </source>
</reference>
<dbReference type="Gene3D" id="1.10.3700.10">
    <property type="entry name" value="AGR C 984p-like"/>
    <property type="match status" value="1"/>
</dbReference>
<dbReference type="Proteomes" id="UP000000270">
    <property type="component" value="Chromosome"/>
</dbReference>
<organism evidence="2 3">
    <name type="scientific">Azorhizobium caulinodans (strain ATCC 43989 / DSM 5975 / JCM 20966 / LMG 6465 / NBRC 14845 / NCIMB 13405 / ORS 571)</name>
    <dbReference type="NCBI Taxonomy" id="438753"/>
    <lineage>
        <taxon>Bacteria</taxon>
        <taxon>Pseudomonadati</taxon>
        <taxon>Pseudomonadota</taxon>
        <taxon>Alphaproteobacteria</taxon>
        <taxon>Hyphomicrobiales</taxon>
        <taxon>Xanthobacteraceae</taxon>
        <taxon>Azorhizobium</taxon>
    </lineage>
</organism>
<dbReference type="STRING" id="438753.AZC_1246"/>
<evidence type="ECO:0000256" key="1">
    <source>
        <dbReference type="SAM" id="MobiDB-lite"/>
    </source>
</evidence>
<dbReference type="eggNOG" id="ENOG502ZBJH">
    <property type="taxonomic scope" value="Bacteria"/>
</dbReference>
<accession>A8I0E0</accession>
<gene>
    <name evidence="2" type="ordered locus">AZC_1246</name>
</gene>
<protein>
    <recommendedName>
        <fullName evidence="4">DUF1217 domain-containing protein</fullName>
    </recommendedName>
</protein>
<dbReference type="InterPro" id="IPR010626">
    <property type="entry name" value="DUF1217"/>
</dbReference>
<evidence type="ECO:0000313" key="2">
    <source>
        <dbReference type="EMBL" id="BAF87244.1"/>
    </source>
</evidence>
<reference evidence="2 3" key="5">
    <citation type="journal article" date="2010" name="Appl. Environ. Microbiol.">
        <title>phrR-like gene praR of Azorhizobium caulinodans ORS571 is essential for symbiosis with Sesbania rostrata and is involved in expression of reb genes.</title>
        <authorList>
            <person name="Akiba N."/>
            <person name="Aono T."/>
            <person name="Toyazaki H."/>
            <person name="Sato S."/>
            <person name="Oyaizu H."/>
        </authorList>
    </citation>
    <scope>NUCLEOTIDE SEQUENCE [LARGE SCALE GENOMIC DNA]</scope>
    <source>
        <strain evidence="3">ATCC 43989 / DSM 5975 / JCM 20966 / LMG 6465 / NBRC 14845 / NCIMB 13405 / ORS 571</strain>
    </source>
</reference>
<dbReference type="AlphaFoldDB" id="A8I0E0"/>
<dbReference type="HOGENOM" id="CLU_074035_0_0_5"/>
<reference evidence="2 3" key="6">
    <citation type="journal article" date="2011" name="Appl. Environ. Microbiol.">
        <title>Involvement of the azorhizobial chromosome partition gene (parA) in the onset of bacteroid differentiation during Sesbania rostrata stem nodule development.</title>
        <authorList>
            <person name="Liu CT."/>
            <person name="Lee KB."/>
            <person name="Wang YS."/>
            <person name="Peng MH."/>
            <person name="Lee KT."/>
            <person name="Suzuki S."/>
            <person name="Suzuki T."/>
            <person name="Oyaizu H."/>
        </authorList>
    </citation>
    <scope>NUCLEOTIDE SEQUENCE [LARGE SCALE GENOMIC DNA]</scope>
    <source>
        <strain evidence="3">ATCC 43989 / DSM 5975 / JCM 20966 / LMG 6465 / NBRC 14845 / NCIMB 13405 / ORS 571</strain>
    </source>
</reference>
<dbReference type="SUPFAM" id="SSF158837">
    <property type="entry name" value="AGR C 984p-like"/>
    <property type="match status" value="1"/>
</dbReference>
<dbReference type="KEGG" id="azc:AZC_1246"/>
<dbReference type="InterPro" id="IPR023157">
    <property type="entry name" value="AGR-C-984p-like_sf"/>
</dbReference>
<name>A8I0E0_AZOC5</name>
<evidence type="ECO:0008006" key="4">
    <source>
        <dbReference type="Google" id="ProtNLM"/>
    </source>
</evidence>
<reference evidence="2 3" key="4">
    <citation type="journal article" date="2009" name="Appl. Environ. Microbiol.">
        <title>Comparative genome-wide transcriptional profiling of Azorhizobium caulinodans ORS571 grown under free-living and symbiotic conditions.</title>
        <authorList>
            <person name="Tsukada S."/>
            <person name="Aono T."/>
            <person name="Akiba N."/>
            <person name="Lee KB."/>
            <person name="Liu CT."/>
            <person name="Toyazaki H."/>
            <person name="Oyaizu H."/>
        </authorList>
    </citation>
    <scope>NUCLEOTIDE SEQUENCE [LARGE SCALE GENOMIC DNA]</scope>
    <source>
        <strain evidence="3">ATCC 43989 / DSM 5975 / JCM 20966 / LMG 6465 / NBRC 14845 / NCIMB 13405 / ORS 571</strain>
    </source>
</reference>
<reference evidence="2 3" key="3">
    <citation type="journal article" date="2008" name="BMC Genomics">
        <title>The genome of the versatile nitrogen fixer Azorhizobium caulinodans ORS571.</title>
        <authorList>
            <person name="Lee KB."/>
            <person name="Backer P.D."/>
            <person name="Aono T."/>
            <person name="Liu CT."/>
            <person name="Suzuki S."/>
            <person name="Suzuki T."/>
            <person name="Kaneko T."/>
            <person name="Yamada M."/>
            <person name="Tabata S."/>
            <person name="Kupfer D.M."/>
            <person name="Najar F.Z."/>
            <person name="Wiley G.B."/>
            <person name="Roe B."/>
            <person name="Binnewies T.T."/>
            <person name="Ussery D.W."/>
            <person name="D'Haeze W."/>
            <person name="Herder J.D."/>
            <person name="Gevers D."/>
            <person name="Vereecke D."/>
            <person name="Holsters M."/>
            <person name="Oyaizu H."/>
        </authorList>
    </citation>
    <scope>NUCLEOTIDE SEQUENCE [LARGE SCALE GENOMIC DNA]</scope>
    <source>
        <strain evidence="3">ATCC 43989 / DSM 5975 / JCM 20966 / LMG 6465 / NBRC 14845 / NCIMB 13405 / ORS 571</strain>
    </source>
</reference>
<reference evidence="3" key="2">
    <citation type="submission" date="2007-04" db="EMBL/GenBank/DDBJ databases">
        <title>Complete genome sequence of the nitrogen-fixing bacterium Azorhizobium caulinodans ORS571.</title>
        <authorList>
            <person name="Lee K.B."/>
            <person name="Backer P.D."/>
            <person name="Aono T."/>
            <person name="Liu C.T."/>
            <person name="Suzuki S."/>
            <person name="Suzuki T."/>
            <person name="Kaneko T."/>
            <person name="Yamada M."/>
            <person name="Tabata S."/>
            <person name="Kupfer D.M."/>
            <person name="Najar F.Z."/>
            <person name="Wiley G.B."/>
            <person name="Roe B."/>
            <person name="Binnewies T."/>
            <person name="Ussery D."/>
            <person name="Vereecke D."/>
            <person name="Gevers D."/>
            <person name="Holsters M."/>
            <person name="Oyaizu H."/>
        </authorList>
    </citation>
    <scope>NUCLEOTIDE SEQUENCE [LARGE SCALE GENOMIC DNA]</scope>
    <source>
        <strain evidence="3">ATCC 43989 / DSM 5975 / JCM 20966 / LMG 6465 / NBRC 14845 / NCIMB 13405 / ORS 571</strain>
    </source>
</reference>
<dbReference type="EMBL" id="AP009384">
    <property type="protein sequence ID" value="BAF87244.1"/>
    <property type="molecule type" value="Genomic_DNA"/>
</dbReference>
<evidence type="ECO:0000313" key="3">
    <source>
        <dbReference type="Proteomes" id="UP000000270"/>
    </source>
</evidence>